<evidence type="ECO:0000313" key="3">
    <source>
        <dbReference type="EMBL" id="AMO70167.1"/>
    </source>
</evidence>
<name>A0A127MA95_9GAMM</name>
<evidence type="ECO:0000256" key="1">
    <source>
        <dbReference type="PROSITE-ProRule" id="PRU00339"/>
    </source>
</evidence>
<evidence type="ECO:0000259" key="2">
    <source>
        <dbReference type="PROSITE" id="PS50937"/>
    </source>
</evidence>
<dbReference type="PROSITE" id="PS50005">
    <property type="entry name" value="TPR"/>
    <property type="match status" value="1"/>
</dbReference>
<organism evidence="3 4">
    <name type="scientific">Zhongshania aliphaticivorans</name>
    <dbReference type="NCBI Taxonomy" id="1470434"/>
    <lineage>
        <taxon>Bacteria</taxon>
        <taxon>Pseudomonadati</taxon>
        <taxon>Pseudomonadota</taxon>
        <taxon>Gammaproteobacteria</taxon>
        <taxon>Cellvibrionales</taxon>
        <taxon>Spongiibacteraceae</taxon>
        <taxon>Zhongshania</taxon>
    </lineage>
</organism>
<keyword evidence="1" id="KW-0802">TPR repeat</keyword>
<protein>
    <recommendedName>
        <fullName evidence="2">HTH merR-type domain-containing protein</fullName>
    </recommendedName>
</protein>
<dbReference type="InterPro" id="IPR019734">
    <property type="entry name" value="TPR_rpt"/>
</dbReference>
<dbReference type="AlphaFoldDB" id="A0A127MA95"/>
<dbReference type="GO" id="GO:0003677">
    <property type="term" value="F:DNA binding"/>
    <property type="evidence" value="ECO:0007669"/>
    <property type="project" value="InterPro"/>
</dbReference>
<dbReference type="Gene3D" id="1.25.40.10">
    <property type="entry name" value="Tetratricopeptide repeat domain"/>
    <property type="match status" value="1"/>
</dbReference>
<dbReference type="GO" id="GO:0006355">
    <property type="term" value="P:regulation of DNA-templated transcription"/>
    <property type="evidence" value="ECO:0007669"/>
    <property type="project" value="InterPro"/>
</dbReference>
<dbReference type="SUPFAM" id="SSF48452">
    <property type="entry name" value="TPR-like"/>
    <property type="match status" value="1"/>
</dbReference>
<dbReference type="KEGG" id="zal:AZF00_18480"/>
<reference evidence="3 4" key="1">
    <citation type="submission" date="2015-12" db="EMBL/GenBank/DDBJ databases">
        <authorList>
            <person name="Shamseldin A."/>
            <person name="Moawad H."/>
            <person name="Abd El-Rahim W.M."/>
            <person name="Sadowsky M.J."/>
        </authorList>
    </citation>
    <scope>NUCLEOTIDE SEQUENCE [LARGE SCALE GENOMIC DNA]</scope>
    <source>
        <strain evidence="3 4">SM2</strain>
    </source>
</reference>
<gene>
    <name evidence="3" type="ORF">AZF00_18480</name>
</gene>
<dbReference type="STRING" id="1470434.AZF00_18480"/>
<sequence>MDDSGTFPIAELIDKSGVSREMIKYYLRDGLLPHPEKPRRNLSLYSAQHIKLIRLIRLFQKDTKLSLPEISKIFNELNHDPHKIELQLLSGNYLKDVESPLSHRIEAEIATNVLDGSTPELTESIALEFDQGFIATLKQHNLISAGSQLSAHDQNIAGLIWSAMELGVSLNYFIGTRTKIHDLVSAQIEVLKGAVHPDLGFADSLSVHYSADRIINRWLIAEKTNILRKIYLEIIDSVDVGLDAISDSIYIPSKAYNKRYKIKESIEQLALGPKPNNRQTYTAYAGACVFVADYTSAHNFIKQGLKAYPGDAQLTAIECLAYCLEQKPEDAAIPYQALRDIPTESIWTLEAKIYFLLIQASKVGGISDASVQLRQAYELFIQVAATPAIEPMEKLEALLIGGRARSMFPQWVSHNPVIIERLTSLLASLESSTVKELGLPIQASHAAYKTYAHFYLARAYDLENAHEKAQPHYEEVIKLDPASNFSAFAYSRLD</sequence>
<dbReference type="SUPFAM" id="SSF46955">
    <property type="entry name" value="Putative DNA-binding domain"/>
    <property type="match status" value="1"/>
</dbReference>
<dbReference type="SMART" id="SM00422">
    <property type="entry name" value="HTH_MERR"/>
    <property type="match status" value="1"/>
</dbReference>
<dbReference type="InterPro" id="IPR000551">
    <property type="entry name" value="MerR-type_HTH_dom"/>
</dbReference>
<proteinExistence type="predicted"/>
<accession>A0A127MA95</accession>
<dbReference type="Proteomes" id="UP000074119">
    <property type="component" value="Chromosome"/>
</dbReference>
<dbReference type="EMBL" id="CP014544">
    <property type="protein sequence ID" value="AMO70167.1"/>
    <property type="molecule type" value="Genomic_DNA"/>
</dbReference>
<feature type="domain" description="HTH merR-type" evidence="2">
    <location>
        <begin position="6"/>
        <end position="76"/>
    </location>
</feature>
<dbReference type="Pfam" id="PF13411">
    <property type="entry name" value="MerR_1"/>
    <property type="match status" value="1"/>
</dbReference>
<dbReference type="Gene3D" id="1.10.1660.10">
    <property type="match status" value="1"/>
</dbReference>
<evidence type="ECO:0000313" key="4">
    <source>
        <dbReference type="Proteomes" id="UP000074119"/>
    </source>
</evidence>
<dbReference type="InterPro" id="IPR009061">
    <property type="entry name" value="DNA-bd_dom_put_sf"/>
</dbReference>
<dbReference type="PROSITE" id="PS50937">
    <property type="entry name" value="HTH_MERR_2"/>
    <property type="match status" value="1"/>
</dbReference>
<feature type="repeat" description="TPR" evidence="1">
    <location>
        <begin position="450"/>
        <end position="483"/>
    </location>
</feature>
<dbReference type="InterPro" id="IPR011990">
    <property type="entry name" value="TPR-like_helical_dom_sf"/>
</dbReference>